<dbReference type="PROSITE" id="PS50937">
    <property type="entry name" value="HTH_MERR_2"/>
    <property type="match status" value="1"/>
</dbReference>
<evidence type="ECO:0000313" key="7">
    <source>
        <dbReference type="Proteomes" id="UP001205566"/>
    </source>
</evidence>
<reference evidence="6" key="1">
    <citation type="thesis" date="2020" institute="Technische Universitat Dresden" country="Dresden, Germany">
        <title>The Agarolytic System of Microbulbifer elongatus PORT2, Isolated from Batu Karas, Pangandaran West Java Indonesia.</title>
        <authorList>
            <person name="Anggraeni S.R."/>
        </authorList>
    </citation>
    <scope>NUCLEOTIDE SEQUENCE</scope>
    <source>
        <strain evidence="6">PORT2</strain>
    </source>
</reference>
<organism evidence="6 7">
    <name type="scientific">Microbulbifer elongatus</name>
    <dbReference type="NCBI Taxonomy" id="86173"/>
    <lineage>
        <taxon>Bacteria</taxon>
        <taxon>Pseudomonadati</taxon>
        <taxon>Pseudomonadota</taxon>
        <taxon>Gammaproteobacteria</taxon>
        <taxon>Cellvibrionales</taxon>
        <taxon>Microbulbiferaceae</taxon>
        <taxon>Microbulbifer</taxon>
    </lineage>
</organism>
<dbReference type="InterPro" id="IPR047057">
    <property type="entry name" value="MerR_fam"/>
</dbReference>
<sequence>MRIGELSKQTGVSQRMLRYYEQEGLLEPERSSAGYRVYNRRSIALVRHIRNLNEAGMKLKSIKILLPCLSGEETHPQFVGCPEVKAVLQKELEKLDVKLRELSNSRNAVEGFLHGLIPEQGESYQAGLR</sequence>
<evidence type="ECO:0000256" key="4">
    <source>
        <dbReference type="ARBA" id="ARBA00023163"/>
    </source>
</evidence>
<dbReference type="InterPro" id="IPR009061">
    <property type="entry name" value="DNA-bd_dom_put_sf"/>
</dbReference>
<gene>
    <name evidence="6" type="ORF">HXX02_07390</name>
</gene>
<accession>A0ABT1NZF9</accession>
<dbReference type="InterPro" id="IPR000551">
    <property type="entry name" value="MerR-type_HTH_dom"/>
</dbReference>
<dbReference type="Gene3D" id="1.10.1660.10">
    <property type="match status" value="1"/>
</dbReference>
<dbReference type="PANTHER" id="PTHR30204:SF69">
    <property type="entry name" value="MERR-FAMILY TRANSCRIPTIONAL REGULATOR"/>
    <property type="match status" value="1"/>
</dbReference>
<evidence type="ECO:0000256" key="2">
    <source>
        <dbReference type="ARBA" id="ARBA00023015"/>
    </source>
</evidence>
<comment type="caution">
    <text evidence="6">The sequence shown here is derived from an EMBL/GenBank/DDBJ whole genome shotgun (WGS) entry which is preliminary data.</text>
</comment>
<keyword evidence="3" id="KW-0238">DNA-binding</keyword>
<evidence type="ECO:0000256" key="1">
    <source>
        <dbReference type="ARBA" id="ARBA00022491"/>
    </source>
</evidence>
<name>A0ABT1NZF9_9GAMM</name>
<dbReference type="Proteomes" id="UP001205566">
    <property type="component" value="Unassembled WGS sequence"/>
</dbReference>
<dbReference type="PANTHER" id="PTHR30204">
    <property type="entry name" value="REDOX-CYCLING DRUG-SENSING TRANSCRIPTIONAL ACTIVATOR SOXR"/>
    <property type="match status" value="1"/>
</dbReference>
<proteinExistence type="predicted"/>
<dbReference type="SUPFAM" id="SSF46955">
    <property type="entry name" value="Putative DNA-binding domain"/>
    <property type="match status" value="1"/>
</dbReference>
<feature type="domain" description="HTH merR-type" evidence="5">
    <location>
        <begin position="1"/>
        <end position="68"/>
    </location>
</feature>
<protein>
    <submittedName>
        <fullName evidence="6">MerR family transcriptional regulator</fullName>
    </submittedName>
</protein>
<evidence type="ECO:0000313" key="6">
    <source>
        <dbReference type="EMBL" id="MCQ3829265.1"/>
    </source>
</evidence>
<dbReference type="EMBL" id="JACASI010000020">
    <property type="protein sequence ID" value="MCQ3829265.1"/>
    <property type="molecule type" value="Genomic_DNA"/>
</dbReference>
<evidence type="ECO:0000259" key="5">
    <source>
        <dbReference type="PROSITE" id="PS50937"/>
    </source>
</evidence>
<dbReference type="Pfam" id="PF13411">
    <property type="entry name" value="MerR_1"/>
    <property type="match status" value="1"/>
</dbReference>
<dbReference type="PROSITE" id="PS00552">
    <property type="entry name" value="HTH_MERR_1"/>
    <property type="match status" value="1"/>
</dbReference>
<keyword evidence="2" id="KW-0805">Transcription regulation</keyword>
<keyword evidence="7" id="KW-1185">Reference proteome</keyword>
<dbReference type="CDD" id="cd01282">
    <property type="entry name" value="HTH_MerR-like_sg3"/>
    <property type="match status" value="1"/>
</dbReference>
<evidence type="ECO:0000256" key="3">
    <source>
        <dbReference type="ARBA" id="ARBA00023125"/>
    </source>
</evidence>
<keyword evidence="1" id="KW-0678">Repressor</keyword>
<dbReference type="RefSeq" id="WP_255874150.1">
    <property type="nucleotide sequence ID" value="NZ_JACASI010000020.1"/>
</dbReference>
<dbReference type="PRINTS" id="PR00040">
    <property type="entry name" value="HTHMERR"/>
</dbReference>
<dbReference type="SMART" id="SM00422">
    <property type="entry name" value="HTH_MERR"/>
    <property type="match status" value="1"/>
</dbReference>
<keyword evidence="4" id="KW-0804">Transcription</keyword>